<proteinExistence type="predicted"/>
<dbReference type="InterPro" id="IPR000210">
    <property type="entry name" value="BTB/POZ_dom"/>
</dbReference>
<dbReference type="Proteomes" id="UP000722791">
    <property type="component" value="Unassembled WGS sequence"/>
</dbReference>
<feature type="domain" description="BTB" evidence="4">
    <location>
        <begin position="368"/>
        <end position="429"/>
    </location>
</feature>
<comment type="caution">
    <text evidence="6">The sequence shown here is derived from an EMBL/GenBank/DDBJ whole genome shotgun (WGS) entry which is preliminary data.</text>
</comment>
<dbReference type="EMBL" id="BNCP01000061">
    <property type="protein sequence ID" value="GIL90899.1"/>
    <property type="molecule type" value="Genomic_DNA"/>
</dbReference>
<dbReference type="InterPro" id="IPR011333">
    <property type="entry name" value="SKP1/BTB/POZ_sf"/>
</dbReference>
<evidence type="ECO:0000313" key="5">
    <source>
        <dbReference type="EMBL" id="GIL90899.1"/>
    </source>
</evidence>
<keyword evidence="3" id="KW-0040">ANK repeat</keyword>
<dbReference type="Pfam" id="PF00651">
    <property type="entry name" value="BTB"/>
    <property type="match status" value="1"/>
</dbReference>
<keyword evidence="8" id="KW-1185">Reference proteome</keyword>
<name>A0A8J4GSJ8_9CHLO</name>
<dbReference type="EMBL" id="BNCQ01000054">
    <property type="protein sequence ID" value="GIM14121.1"/>
    <property type="molecule type" value="Genomic_DNA"/>
</dbReference>
<dbReference type="OrthoDB" id="542113at2759"/>
<dbReference type="SMART" id="SM00225">
    <property type="entry name" value="BTB"/>
    <property type="match status" value="1"/>
</dbReference>
<dbReference type="AlphaFoldDB" id="A0A8J4GSJ8"/>
<gene>
    <name evidence="5" type="ORF">Vretifemale_18606</name>
    <name evidence="6" type="ORF">Vretimale_17139</name>
</gene>
<evidence type="ECO:0000259" key="4">
    <source>
        <dbReference type="PROSITE" id="PS50097"/>
    </source>
</evidence>
<evidence type="ECO:0000256" key="2">
    <source>
        <dbReference type="ARBA" id="ARBA00022737"/>
    </source>
</evidence>
<dbReference type="CDD" id="cd18186">
    <property type="entry name" value="BTB_POZ_ZBTB_KLHL-like"/>
    <property type="match status" value="1"/>
</dbReference>
<evidence type="ECO:0000313" key="6">
    <source>
        <dbReference type="EMBL" id="GIM14121.1"/>
    </source>
</evidence>
<dbReference type="Proteomes" id="UP000747110">
    <property type="component" value="Unassembled WGS sequence"/>
</dbReference>
<reference evidence="6" key="1">
    <citation type="journal article" date="2021" name="Proc. Natl. Acad. Sci. U.S.A.">
        <title>Three genomes in the algal genus Volvox reveal the fate of a haploid sex-determining region after a transition to homothallism.</title>
        <authorList>
            <person name="Yamamoto K."/>
            <person name="Hamaji T."/>
            <person name="Kawai-Toyooka H."/>
            <person name="Matsuzaki R."/>
            <person name="Takahashi F."/>
            <person name="Nishimura Y."/>
            <person name="Kawachi M."/>
            <person name="Noguchi H."/>
            <person name="Minakuchi Y."/>
            <person name="Umen J.G."/>
            <person name="Toyoda A."/>
            <person name="Nozaki H."/>
        </authorList>
    </citation>
    <scope>NUCLEOTIDE SEQUENCE</scope>
    <source>
        <strain evidence="6">NIES-3785</strain>
        <strain evidence="5">NIES-3786</strain>
    </source>
</reference>
<organism evidence="6 7">
    <name type="scientific">Volvox reticuliferus</name>
    <dbReference type="NCBI Taxonomy" id="1737510"/>
    <lineage>
        <taxon>Eukaryota</taxon>
        <taxon>Viridiplantae</taxon>
        <taxon>Chlorophyta</taxon>
        <taxon>core chlorophytes</taxon>
        <taxon>Chlorophyceae</taxon>
        <taxon>CS clade</taxon>
        <taxon>Chlamydomonadales</taxon>
        <taxon>Volvocaceae</taxon>
        <taxon>Volvox</taxon>
    </lineage>
</organism>
<evidence type="ECO:0000256" key="3">
    <source>
        <dbReference type="ARBA" id="ARBA00023043"/>
    </source>
</evidence>
<dbReference type="GO" id="GO:0000151">
    <property type="term" value="C:ubiquitin ligase complex"/>
    <property type="evidence" value="ECO:0007669"/>
    <property type="project" value="TreeGrafter"/>
</dbReference>
<protein>
    <recommendedName>
        <fullName evidence="4">BTB domain-containing protein</fullName>
    </recommendedName>
</protein>
<dbReference type="PANTHER" id="PTHR46231:SF1">
    <property type="entry name" value="ANKYRIN REPEAT AND BTB_POZ DOMAIN-CONTAINING PROTEIN 1"/>
    <property type="match status" value="1"/>
</dbReference>
<evidence type="ECO:0000313" key="8">
    <source>
        <dbReference type="Proteomes" id="UP000747110"/>
    </source>
</evidence>
<keyword evidence="2" id="KW-0677">Repeat</keyword>
<dbReference type="Gene3D" id="2.120.10.30">
    <property type="entry name" value="TolB, C-terminal domain"/>
    <property type="match status" value="1"/>
</dbReference>
<accession>A0A8J4GSJ8</accession>
<dbReference type="Gene3D" id="3.30.710.10">
    <property type="entry name" value="Potassium Channel Kv1.1, Chain A"/>
    <property type="match status" value="1"/>
</dbReference>
<evidence type="ECO:0000313" key="7">
    <source>
        <dbReference type="Proteomes" id="UP000722791"/>
    </source>
</evidence>
<comment type="pathway">
    <text evidence="1">Protein modification; protein ubiquitination.</text>
</comment>
<dbReference type="PROSITE" id="PS50097">
    <property type="entry name" value="BTB"/>
    <property type="match status" value="1"/>
</dbReference>
<sequence>MGLLRYSIEFDDYPRGVASRPGQGGNGHETLVATRFGKFHILEGGERRGSLRLGEALRMYTVPERADTTPETFKPTSTFGEPVWDPFSSSIFFLDSHAIMRLSSDNVVTLVAGHRTKAGRKDGQGPSARFSCPRFPVSDGCGSLFIADNNGICRVKLPTVWRTGGSTEPNLKTFSLEAEVTTLLTVRGVVGGLAFIKENCPAGWNILGSYNLIYATETAIYRLPLGGTNRASTPVLLAGCEGNVRFSLISGLVAAGDGTILLVDSNRCYDEGSKLISMTLSNGAVSIIAPCLEDKPIWPSILPNGYVSLCKMYPASLLVLDLGIAPLGSRAPVACGVGANSSSGGCCLRRTLSSDLAALLDRQPDGTSDLTLIVSGRTFYVHRSILTARCDYFRLRLTSGFADGDTPVLSLPDVDPDAFAALLRFLYTGSPSDVPSLSQPPALQRQLAELADRLLLPELCAIAQAQLLAAVTLDNLVDLLIWASERGEAFHDALARLTEWYLLHQAEVMEHKAEDVKRLMVTHPELASKINTAAAKLGLR</sequence>
<dbReference type="GO" id="GO:0005737">
    <property type="term" value="C:cytoplasm"/>
    <property type="evidence" value="ECO:0007669"/>
    <property type="project" value="TreeGrafter"/>
</dbReference>
<dbReference type="PANTHER" id="PTHR46231">
    <property type="entry name" value="ANKYRIN REPEAT AND BTB/POZ DOMAIN-CONTAINING PROTEIN 1"/>
    <property type="match status" value="1"/>
</dbReference>
<evidence type="ECO:0000256" key="1">
    <source>
        <dbReference type="ARBA" id="ARBA00004906"/>
    </source>
</evidence>
<dbReference type="SUPFAM" id="SSF54695">
    <property type="entry name" value="POZ domain"/>
    <property type="match status" value="1"/>
</dbReference>
<dbReference type="InterPro" id="IPR011042">
    <property type="entry name" value="6-blade_b-propeller_TolB-like"/>
</dbReference>
<dbReference type="InterPro" id="IPR044515">
    <property type="entry name" value="ABTB1"/>
</dbReference>